<accession>A0AAV4UHZ9</accession>
<keyword evidence="2" id="KW-1185">Reference proteome</keyword>
<sequence>MNSRAKHHMSLDDKASCLITSQPNGNIFTQVGRIMVEAQLSLPTESSYSSKSRELQKKDFGQPILHFEPKAVFCNKSEVTFDLESRSRFWISEQHGTLADTAISTTDFNFITRGVSRGGEEARSTRISASVTIRQKELLPATCYATHGYFKVMST</sequence>
<dbReference type="Proteomes" id="UP001054837">
    <property type="component" value="Unassembled WGS sequence"/>
</dbReference>
<evidence type="ECO:0000313" key="2">
    <source>
        <dbReference type="Proteomes" id="UP001054837"/>
    </source>
</evidence>
<dbReference type="EMBL" id="BPLQ01011329">
    <property type="protein sequence ID" value="GIY57381.1"/>
    <property type="molecule type" value="Genomic_DNA"/>
</dbReference>
<organism evidence="1 2">
    <name type="scientific">Caerostris darwini</name>
    <dbReference type="NCBI Taxonomy" id="1538125"/>
    <lineage>
        <taxon>Eukaryota</taxon>
        <taxon>Metazoa</taxon>
        <taxon>Ecdysozoa</taxon>
        <taxon>Arthropoda</taxon>
        <taxon>Chelicerata</taxon>
        <taxon>Arachnida</taxon>
        <taxon>Araneae</taxon>
        <taxon>Araneomorphae</taxon>
        <taxon>Entelegynae</taxon>
        <taxon>Araneoidea</taxon>
        <taxon>Araneidae</taxon>
        <taxon>Caerostris</taxon>
    </lineage>
</organism>
<protein>
    <submittedName>
        <fullName evidence="1">Uncharacterized protein</fullName>
    </submittedName>
</protein>
<evidence type="ECO:0000313" key="1">
    <source>
        <dbReference type="EMBL" id="GIY57381.1"/>
    </source>
</evidence>
<gene>
    <name evidence="1" type="ORF">CDAR_199771</name>
</gene>
<name>A0AAV4UHZ9_9ARAC</name>
<comment type="caution">
    <text evidence="1">The sequence shown here is derived from an EMBL/GenBank/DDBJ whole genome shotgun (WGS) entry which is preliminary data.</text>
</comment>
<dbReference type="AlphaFoldDB" id="A0AAV4UHZ9"/>
<reference evidence="1 2" key="1">
    <citation type="submission" date="2021-06" db="EMBL/GenBank/DDBJ databases">
        <title>Caerostris darwini draft genome.</title>
        <authorList>
            <person name="Kono N."/>
            <person name="Arakawa K."/>
        </authorList>
    </citation>
    <scope>NUCLEOTIDE SEQUENCE [LARGE SCALE GENOMIC DNA]</scope>
</reference>
<proteinExistence type="predicted"/>